<dbReference type="PANTHER" id="PTHR47718:SF17">
    <property type="entry name" value="PROTEIN FAR1-RELATED SEQUENCE 5-LIKE"/>
    <property type="match status" value="1"/>
</dbReference>
<evidence type="ECO:0000313" key="1">
    <source>
        <dbReference type="EMBL" id="PKU70377.1"/>
    </source>
</evidence>
<dbReference type="EMBL" id="KZ502938">
    <property type="protein sequence ID" value="PKU70377.1"/>
    <property type="molecule type" value="Genomic_DNA"/>
</dbReference>
<gene>
    <name evidence="1" type="primary">FRS5</name>
    <name evidence="1" type="ORF">MA16_Dca007129</name>
</gene>
<dbReference type="AlphaFoldDB" id="A0A2I0W3Z2"/>
<protein>
    <submittedName>
        <fullName evidence="1">Protein FAR1-RELATED SEQUENCE 5</fullName>
    </submittedName>
</protein>
<reference evidence="1 2" key="1">
    <citation type="journal article" date="2016" name="Sci. Rep.">
        <title>The Dendrobium catenatum Lindl. genome sequence provides insights into polysaccharide synthase, floral development and adaptive evolution.</title>
        <authorList>
            <person name="Zhang G.Q."/>
            <person name="Xu Q."/>
            <person name="Bian C."/>
            <person name="Tsai W.C."/>
            <person name="Yeh C.M."/>
            <person name="Liu K.W."/>
            <person name="Yoshida K."/>
            <person name="Zhang L.S."/>
            <person name="Chang S.B."/>
            <person name="Chen F."/>
            <person name="Shi Y."/>
            <person name="Su Y.Y."/>
            <person name="Zhang Y.Q."/>
            <person name="Chen L.J."/>
            <person name="Yin Y."/>
            <person name="Lin M."/>
            <person name="Huang H."/>
            <person name="Deng H."/>
            <person name="Wang Z.W."/>
            <person name="Zhu S.L."/>
            <person name="Zhao X."/>
            <person name="Deng C."/>
            <person name="Niu S.C."/>
            <person name="Huang J."/>
            <person name="Wang M."/>
            <person name="Liu G.H."/>
            <person name="Yang H.J."/>
            <person name="Xiao X.J."/>
            <person name="Hsiao Y.Y."/>
            <person name="Wu W.L."/>
            <person name="Chen Y.Y."/>
            <person name="Mitsuda N."/>
            <person name="Ohme-Takagi M."/>
            <person name="Luo Y.B."/>
            <person name="Van de Peer Y."/>
            <person name="Liu Z.J."/>
        </authorList>
    </citation>
    <scope>NUCLEOTIDE SEQUENCE [LARGE SCALE GENOMIC DNA]</scope>
    <source>
        <tissue evidence="1">The whole plant</tissue>
    </source>
</reference>
<proteinExistence type="predicted"/>
<dbReference type="PANTHER" id="PTHR47718">
    <property type="entry name" value="OS01G0519700 PROTEIN"/>
    <property type="match status" value="1"/>
</dbReference>
<keyword evidence="2" id="KW-1185">Reference proteome</keyword>
<accession>A0A2I0W3Z2</accession>
<evidence type="ECO:0000313" key="2">
    <source>
        <dbReference type="Proteomes" id="UP000233837"/>
    </source>
</evidence>
<sequence>MVRFSMSQDGVWAVNKSVESHNHELARPNDQHLLRSSRSISDDNAAVLKSMLEVGIRTVDAFTYLSDEVGGVSNLGFTKQDAYNYIQKERIAKIETGDTNSLIKLFKERTIDDNMFAWDVETDEDGCLLIFFWVDGLGRNDYDCFGDVIIFDTSYRLNKYNLACAPIVGVNNHWQLYFE</sequence>
<organism evidence="1 2">
    <name type="scientific">Dendrobium catenatum</name>
    <dbReference type="NCBI Taxonomy" id="906689"/>
    <lineage>
        <taxon>Eukaryota</taxon>
        <taxon>Viridiplantae</taxon>
        <taxon>Streptophyta</taxon>
        <taxon>Embryophyta</taxon>
        <taxon>Tracheophyta</taxon>
        <taxon>Spermatophyta</taxon>
        <taxon>Magnoliopsida</taxon>
        <taxon>Liliopsida</taxon>
        <taxon>Asparagales</taxon>
        <taxon>Orchidaceae</taxon>
        <taxon>Epidendroideae</taxon>
        <taxon>Malaxideae</taxon>
        <taxon>Dendrobiinae</taxon>
        <taxon>Dendrobium</taxon>
    </lineage>
</organism>
<reference evidence="1 2" key="2">
    <citation type="journal article" date="2017" name="Nature">
        <title>The Apostasia genome and the evolution of orchids.</title>
        <authorList>
            <person name="Zhang G.Q."/>
            <person name="Liu K.W."/>
            <person name="Li Z."/>
            <person name="Lohaus R."/>
            <person name="Hsiao Y.Y."/>
            <person name="Niu S.C."/>
            <person name="Wang J.Y."/>
            <person name="Lin Y.C."/>
            <person name="Xu Q."/>
            <person name="Chen L.J."/>
            <person name="Yoshida K."/>
            <person name="Fujiwara S."/>
            <person name="Wang Z.W."/>
            <person name="Zhang Y.Q."/>
            <person name="Mitsuda N."/>
            <person name="Wang M."/>
            <person name="Liu G.H."/>
            <person name="Pecoraro L."/>
            <person name="Huang H.X."/>
            <person name="Xiao X.J."/>
            <person name="Lin M."/>
            <person name="Wu X.Y."/>
            <person name="Wu W.L."/>
            <person name="Chen Y.Y."/>
            <person name="Chang S.B."/>
            <person name="Sakamoto S."/>
            <person name="Ohme-Takagi M."/>
            <person name="Yagi M."/>
            <person name="Zeng S.J."/>
            <person name="Shen C.Y."/>
            <person name="Yeh C.M."/>
            <person name="Luo Y.B."/>
            <person name="Tsai W.C."/>
            <person name="Van de Peer Y."/>
            <person name="Liu Z.J."/>
        </authorList>
    </citation>
    <scope>NUCLEOTIDE SEQUENCE [LARGE SCALE GENOMIC DNA]</scope>
    <source>
        <tissue evidence="1">The whole plant</tissue>
    </source>
</reference>
<name>A0A2I0W3Z2_9ASPA</name>
<dbReference type="Proteomes" id="UP000233837">
    <property type="component" value="Unassembled WGS sequence"/>
</dbReference>